<sequence>MTTTSLTPSDFFYLNVPVTSFGSPKPEGRRRYLVTRSPARYGTKEYLYFIYNLQIKIPQSTGKIIFFSKEKN</sequence>
<dbReference type="AlphaFoldDB" id="A0A1G2F840"/>
<dbReference type="EMBL" id="MHMV01000030">
    <property type="protein sequence ID" value="OGZ34239.1"/>
    <property type="molecule type" value="Genomic_DNA"/>
</dbReference>
<reference evidence="1 2" key="1">
    <citation type="journal article" date="2016" name="Nat. Commun.">
        <title>Thousands of microbial genomes shed light on interconnected biogeochemical processes in an aquifer system.</title>
        <authorList>
            <person name="Anantharaman K."/>
            <person name="Brown C.T."/>
            <person name="Hug L.A."/>
            <person name="Sharon I."/>
            <person name="Castelle C.J."/>
            <person name="Probst A.J."/>
            <person name="Thomas B.C."/>
            <person name="Singh A."/>
            <person name="Wilkins M.J."/>
            <person name="Karaoz U."/>
            <person name="Brodie E.L."/>
            <person name="Williams K.H."/>
            <person name="Hubbard S.S."/>
            <person name="Banfield J.F."/>
        </authorList>
    </citation>
    <scope>NUCLEOTIDE SEQUENCE [LARGE SCALE GENOMIC DNA]</scope>
</reference>
<proteinExistence type="predicted"/>
<evidence type="ECO:0000313" key="2">
    <source>
        <dbReference type="Proteomes" id="UP000177725"/>
    </source>
</evidence>
<organism evidence="1 2">
    <name type="scientific">Candidatus Portnoybacteria bacterium RBG_13_41_18</name>
    <dbReference type="NCBI Taxonomy" id="1801991"/>
    <lineage>
        <taxon>Bacteria</taxon>
        <taxon>Candidatus Portnoyibacteriota</taxon>
    </lineage>
</organism>
<gene>
    <name evidence="1" type="ORF">A2174_03490</name>
</gene>
<comment type="caution">
    <text evidence="1">The sequence shown here is derived from an EMBL/GenBank/DDBJ whole genome shotgun (WGS) entry which is preliminary data.</text>
</comment>
<name>A0A1G2F840_9BACT</name>
<dbReference type="Proteomes" id="UP000177725">
    <property type="component" value="Unassembled WGS sequence"/>
</dbReference>
<accession>A0A1G2F840</accession>
<protein>
    <submittedName>
        <fullName evidence="1">Uncharacterized protein</fullName>
    </submittedName>
</protein>
<evidence type="ECO:0000313" key="1">
    <source>
        <dbReference type="EMBL" id="OGZ34239.1"/>
    </source>
</evidence>